<name>A0A8J4H692_9BACL</name>
<dbReference type="EMBL" id="BOVK01000031">
    <property type="protein sequence ID" value="GIQ69609.1"/>
    <property type="molecule type" value="Genomic_DNA"/>
</dbReference>
<dbReference type="GO" id="GO:0008967">
    <property type="term" value="F:phosphoglycolate phosphatase activity"/>
    <property type="evidence" value="ECO:0007669"/>
    <property type="project" value="TreeGrafter"/>
</dbReference>
<dbReference type="PANTHER" id="PTHR43434:SF1">
    <property type="entry name" value="PHOSPHOGLYCOLATE PHOSPHATASE"/>
    <property type="match status" value="1"/>
</dbReference>
<dbReference type="NCBIfam" id="TIGR01549">
    <property type="entry name" value="HAD-SF-IA-v1"/>
    <property type="match status" value="1"/>
</dbReference>
<dbReference type="SFLD" id="SFLDG01129">
    <property type="entry name" value="C1.5:_HAD__Beta-PGM__Phosphata"/>
    <property type="match status" value="1"/>
</dbReference>
<dbReference type="Pfam" id="PF13419">
    <property type="entry name" value="HAD_2"/>
    <property type="match status" value="1"/>
</dbReference>
<gene>
    <name evidence="1" type="ORF">XYCOK13_24330</name>
</gene>
<comment type="caution">
    <text evidence="1">The sequence shown here is derived from an EMBL/GenBank/DDBJ whole genome shotgun (WGS) entry which is preliminary data.</text>
</comment>
<reference evidence="1" key="1">
    <citation type="submission" date="2021-04" db="EMBL/GenBank/DDBJ databases">
        <title>Draft genome sequence of Xylanibacillus composti strain K13.</title>
        <authorList>
            <person name="Uke A."/>
            <person name="Chhe C."/>
            <person name="Baramee S."/>
            <person name="Kosugi A."/>
        </authorList>
    </citation>
    <scope>NUCLEOTIDE SEQUENCE</scope>
    <source>
        <strain evidence="1">K13</strain>
    </source>
</reference>
<dbReference type="RefSeq" id="WP_244865128.1">
    <property type="nucleotide sequence ID" value="NZ_BOVK01000031.1"/>
</dbReference>
<dbReference type="GO" id="GO:0006281">
    <property type="term" value="P:DNA repair"/>
    <property type="evidence" value="ECO:0007669"/>
    <property type="project" value="TreeGrafter"/>
</dbReference>
<dbReference type="InterPro" id="IPR050155">
    <property type="entry name" value="HAD-like_hydrolase_sf"/>
</dbReference>
<proteinExistence type="predicted"/>
<keyword evidence="2" id="KW-1185">Reference proteome</keyword>
<evidence type="ECO:0000313" key="2">
    <source>
        <dbReference type="Proteomes" id="UP000677918"/>
    </source>
</evidence>
<protein>
    <recommendedName>
        <fullName evidence="3">HAD family hydrolase</fullName>
    </recommendedName>
</protein>
<evidence type="ECO:0008006" key="3">
    <source>
        <dbReference type="Google" id="ProtNLM"/>
    </source>
</evidence>
<accession>A0A8J4H692</accession>
<dbReference type="InterPro" id="IPR023214">
    <property type="entry name" value="HAD_sf"/>
</dbReference>
<dbReference type="SUPFAM" id="SSF56784">
    <property type="entry name" value="HAD-like"/>
    <property type="match status" value="1"/>
</dbReference>
<dbReference type="InterPro" id="IPR041492">
    <property type="entry name" value="HAD_2"/>
</dbReference>
<dbReference type="InterPro" id="IPR006439">
    <property type="entry name" value="HAD-SF_hydro_IA"/>
</dbReference>
<dbReference type="PANTHER" id="PTHR43434">
    <property type="entry name" value="PHOSPHOGLYCOLATE PHOSPHATASE"/>
    <property type="match status" value="1"/>
</dbReference>
<dbReference type="InterPro" id="IPR023198">
    <property type="entry name" value="PGP-like_dom2"/>
</dbReference>
<dbReference type="Proteomes" id="UP000677918">
    <property type="component" value="Unassembled WGS sequence"/>
</dbReference>
<dbReference type="InterPro" id="IPR036412">
    <property type="entry name" value="HAD-like_sf"/>
</dbReference>
<dbReference type="AlphaFoldDB" id="A0A8J4H692"/>
<dbReference type="Gene3D" id="3.40.50.1000">
    <property type="entry name" value="HAD superfamily/HAD-like"/>
    <property type="match status" value="1"/>
</dbReference>
<sequence length="223" mass="24811">MNRSVQGIIFDMDNTLLQSHIDFKAMREEIYAFLRAHELIPPLPSIEEHTSSTLIQTAIDTNNMTQALLQELWTIPAKHEYIGMRGAKLEPGVQALLEELAGQLRLTIVTNNSQAAARLALEENGIWSYFDWVVGREQMQQMKPSPSGFLEVLSRFPGLPVSAWVSVGDAWIDGIASAAAGIPFIAYRGDSDLLHKKGVRPLANMTHIRELKTYIQLDGNAAE</sequence>
<organism evidence="1 2">
    <name type="scientific">Xylanibacillus composti</name>
    <dbReference type="NCBI Taxonomy" id="1572762"/>
    <lineage>
        <taxon>Bacteria</taxon>
        <taxon>Bacillati</taxon>
        <taxon>Bacillota</taxon>
        <taxon>Bacilli</taxon>
        <taxon>Bacillales</taxon>
        <taxon>Paenibacillaceae</taxon>
        <taxon>Xylanibacillus</taxon>
    </lineage>
</organism>
<dbReference type="Gene3D" id="1.10.150.240">
    <property type="entry name" value="Putative phosphatase, domain 2"/>
    <property type="match status" value="1"/>
</dbReference>
<evidence type="ECO:0000313" key="1">
    <source>
        <dbReference type="EMBL" id="GIQ69609.1"/>
    </source>
</evidence>
<dbReference type="SFLD" id="SFLDS00003">
    <property type="entry name" value="Haloacid_Dehalogenase"/>
    <property type="match status" value="1"/>
</dbReference>
<dbReference type="GO" id="GO:0005829">
    <property type="term" value="C:cytosol"/>
    <property type="evidence" value="ECO:0007669"/>
    <property type="project" value="TreeGrafter"/>
</dbReference>